<dbReference type="PANTHER" id="PTHR40053:SF1">
    <property type="entry name" value="SPORULATION-CONTROL PROTEIN SPO0M"/>
    <property type="match status" value="1"/>
</dbReference>
<proteinExistence type="predicted"/>
<sequence length="138" mass="15569">MMWKKFLSSIGIGSVKIDTVIPKRHFIAGEVVDGEVIITGGQVAVPIQSVVLQIVYQFEEIRDDSDFSIHEKELNQLTIHLDKEILSGETVVLPFQLPLEQHCPVTEEKKQTFLRTTAIIPQSVDATDQDEIIIKKDE</sequence>
<evidence type="ECO:0000313" key="1">
    <source>
        <dbReference type="EMBL" id="WXB94565.1"/>
    </source>
</evidence>
<keyword evidence="2" id="KW-1185">Reference proteome</keyword>
<protein>
    <submittedName>
        <fullName evidence="1">Sporulation protein</fullName>
    </submittedName>
</protein>
<accession>A0ABZ2NBD0</accession>
<dbReference type="EMBL" id="CP147404">
    <property type="protein sequence ID" value="WXB94565.1"/>
    <property type="molecule type" value="Genomic_DNA"/>
</dbReference>
<gene>
    <name evidence="1" type="ORF">WDJ61_08040</name>
</gene>
<dbReference type="Pfam" id="PF07070">
    <property type="entry name" value="Spo0M"/>
    <property type="match status" value="1"/>
</dbReference>
<reference evidence="1 2" key="1">
    <citation type="submission" date="2024-02" db="EMBL/GenBank/DDBJ databases">
        <title>Seven novel Bacillus-like species.</title>
        <authorList>
            <person name="Liu G."/>
        </authorList>
    </citation>
    <scope>NUCLEOTIDE SEQUENCE [LARGE SCALE GENOMIC DNA]</scope>
    <source>
        <strain evidence="1 2">FJAT-52991</strain>
    </source>
</reference>
<dbReference type="PANTHER" id="PTHR40053">
    <property type="entry name" value="SPORULATION-CONTROL PROTEIN SPO0M"/>
    <property type="match status" value="1"/>
</dbReference>
<dbReference type="Proteomes" id="UP001387364">
    <property type="component" value="Chromosome"/>
</dbReference>
<organism evidence="1 2">
    <name type="scientific">Bacillus kandeliae</name>
    <dbReference type="NCBI Taxonomy" id="3129297"/>
    <lineage>
        <taxon>Bacteria</taxon>
        <taxon>Bacillati</taxon>
        <taxon>Bacillota</taxon>
        <taxon>Bacilli</taxon>
        <taxon>Bacillales</taxon>
        <taxon>Bacillaceae</taxon>
        <taxon>Bacillus</taxon>
    </lineage>
</organism>
<name>A0ABZ2NBD0_9BACI</name>
<evidence type="ECO:0000313" key="2">
    <source>
        <dbReference type="Proteomes" id="UP001387364"/>
    </source>
</evidence>
<dbReference type="RefSeq" id="WP_338754322.1">
    <property type="nucleotide sequence ID" value="NZ_CP147404.1"/>
</dbReference>
<dbReference type="InterPro" id="IPR009776">
    <property type="entry name" value="Spore_0_M"/>
</dbReference>